<comment type="subcellular location">
    <subcellularLocation>
        <location evidence="1">Cytoplasm</location>
        <location evidence="1">Cytosol</location>
    </subcellularLocation>
</comment>
<evidence type="ECO:0000256" key="5">
    <source>
        <dbReference type="ARBA" id="ARBA00093797"/>
    </source>
</evidence>
<evidence type="ECO:0000313" key="8">
    <source>
        <dbReference type="Proteomes" id="UP000319715"/>
    </source>
</evidence>
<dbReference type="InterPro" id="IPR008622">
    <property type="entry name" value="FliT"/>
</dbReference>
<accession>A0ABY3A237</accession>
<keyword evidence="7" id="KW-0966">Cell projection</keyword>
<feature type="coiled-coil region" evidence="6">
    <location>
        <begin position="58"/>
        <end position="89"/>
    </location>
</feature>
<keyword evidence="3" id="KW-1005">Bacterial flagellum biogenesis</keyword>
<gene>
    <name evidence="7" type="ORF">FK492_02220</name>
</gene>
<dbReference type="EMBL" id="VICF01000001">
    <property type="protein sequence ID" value="TQC76843.1"/>
    <property type="molecule type" value="Genomic_DNA"/>
</dbReference>
<proteinExistence type="predicted"/>
<evidence type="ECO:0000256" key="6">
    <source>
        <dbReference type="SAM" id="Coils"/>
    </source>
</evidence>
<evidence type="ECO:0000256" key="1">
    <source>
        <dbReference type="ARBA" id="ARBA00004514"/>
    </source>
</evidence>
<keyword evidence="6" id="KW-0175">Coiled coil</keyword>
<keyword evidence="2" id="KW-0963">Cytoplasm</keyword>
<keyword evidence="7" id="KW-0969">Cilium</keyword>
<keyword evidence="8" id="KW-1185">Reference proteome</keyword>
<evidence type="ECO:0000256" key="2">
    <source>
        <dbReference type="ARBA" id="ARBA00022490"/>
    </source>
</evidence>
<dbReference type="Proteomes" id="UP000319715">
    <property type="component" value="Unassembled WGS sequence"/>
</dbReference>
<evidence type="ECO:0000256" key="3">
    <source>
        <dbReference type="ARBA" id="ARBA00022795"/>
    </source>
</evidence>
<organism evidence="7 8">
    <name type="scientific">Pantoea dispersa</name>
    <dbReference type="NCBI Taxonomy" id="59814"/>
    <lineage>
        <taxon>Bacteria</taxon>
        <taxon>Pseudomonadati</taxon>
        <taxon>Pseudomonadota</taxon>
        <taxon>Gammaproteobacteria</taxon>
        <taxon>Enterobacterales</taxon>
        <taxon>Erwiniaceae</taxon>
        <taxon>Pantoea</taxon>
    </lineage>
</organism>
<protein>
    <recommendedName>
        <fullName evidence="5">Flagellar protein FliT</fullName>
    </recommendedName>
</protein>
<dbReference type="RefSeq" id="WP_141495328.1">
    <property type="nucleotide sequence ID" value="NZ_VICF01000001.1"/>
</dbReference>
<keyword evidence="4" id="KW-0143">Chaperone</keyword>
<evidence type="ECO:0000313" key="7">
    <source>
        <dbReference type="EMBL" id="TQC76843.1"/>
    </source>
</evidence>
<dbReference type="Gene3D" id="1.20.58.380">
    <property type="entry name" value="Flagellar protein flit"/>
    <property type="match status" value="1"/>
</dbReference>
<dbReference type="Pfam" id="PF05400">
    <property type="entry name" value="FliT"/>
    <property type="match status" value="1"/>
</dbReference>
<comment type="caution">
    <text evidence="7">The sequence shown here is derived from an EMBL/GenBank/DDBJ whole genome shotgun (WGS) entry which is preliminary data.</text>
</comment>
<keyword evidence="7" id="KW-0282">Flagellum</keyword>
<sequence length="112" mass="12993">MANSRLTSEYEQIFLLNLSLLEMARQGSWQDFSRLAENYVVQLNQLMQHQPALEACEREELKQILQTLLDNENEMMQALSQRLTTLKQEMVALGRGKQCTQAYASLLPTRMQ</sequence>
<evidence type="ECO:0000256" key="4">
    <source>
        <dbReference type="ARBA" id="ARBA00023186"/>
    </source>
</evidence>
<reference evidence="7 8" key="1">
    <citation type="submission" date="2019-06" db="EMBL/GenBank/DDBJ databases">
        <title>Pantoea dispersa Assembly.</title>
        <authorList>
            <person name="Wang J."/>
        </authorList>
    </citation>
    <scope>NUCLEOTIDE SEQUENCE [LARGE SCALE GENOMIC DNA]</scope>
    <source>
        <strain evidence="8">bio</strain>
    </source>
</reference>
<name>A0ABY3A237_9GAMM</name>